<dbReference type="InterPro" id="IPR036322">
    <property type="entry name" value="WD40_repeat_dom_sf"/>
</dbReference>
<reference evidence="6" key="1">
    <citation type="submission" date="2021-05" db="EMBL/GenBank/DDBJ databases">
        <title>A free-living protist that lacks canonical eukaryotic 1 DNA replication and segregation systems.</title>
        <authorList>
            <person name="Salas-Leiva D.E."/>
            <person name="Tromer E.C."/>
            <person name="Curtis B.A."/>
            <person name="Jerlstrom-Hultqvist J."/>
            <person name="Kolisko M."/>
            <person name="Yi Z."/>
            <person name="Salas-Leiva J.S."/>
            <person name="Gallot-Lavallee L."/>
            <person name="Kops G.J.P.L."/>
            <person name="Archibald J.M."/>
            <person name="Simpson A.G.B."/>
            <person name="Roger A.J."/>
        </authorList>
    </citation>
    <scope>NUCLEOTIDE SEQUENCE</scope>
    <source>
        <strain evidence="6">BICM</strain>
    </source>
</reference>
<sequence>MNDADEDLTLSSNSVDLIKHPIVAHGRIVSSLLALQELSVPPSVFSSVYNSLVEEHGAPNRVLITGETVPLTEEQFNARYSSHPHSVIPSLPPLHQMLPAPQNPAPTRFRAAFTGREIPRAMHMAHALSSYRRIPPSAMALAITPLFTACGHLSPVFCIAFSDDGRLLATGGDDGLVKLWDTRTGMLRRTLKGHFLGNTKTDVISEIAISPGSEYAASCAGTESIALLYPLTPGPRQYAAIPLKAHDGQINLVRFIPPHLCKEPTLITVADDGRVYLWPARGAEAALNAEGPFAPPHEFVYACEAEVCWVEVCPTPPLRIAVVNAAGSVIVTRRGQDGAWASTAVHSFGSDGSLARFTEDGAMLLACSQSAVAAFDVSDPDSNPTQLWVSDLTLLPAIGPLRSRTPVKAQVGNMVLSGRHAVVTAVQETPRGNGRFRLIGMAYLLDLPTGRIRYGWTSTTGDVTPSVTTIGGLVLLGGADGYVRLLDPDSPTVPLKTFPFPSFNSFPGPETQRTSVIVNVACTHAESSPTGLLAALANGEGQILLVGPHAAREILCRAPQEQFFEHDYMPVTVDSAGFSADVNTGLPPHMIRDQMLCSAGLKPYRPGLPYHAQQESTFTEFLPDMRPIISEVDWYLHVADFKRQTLTRTCGDPDICLPTAIIKPALLLQTRPRERPRAPPVQRQEAEREVEDESDTDDYTHQETPVRRIAVRTRRPVRGWSDSDSAESELDLTDSDFAPQRRRRPAPPSPVASPEPDPNRYRVYYIPGCGPAPDMPAWPNIPSKPVVDAADVPRLRTLPASSSRCLNSCAPVDGLYIPCLGDLVVYSPTLHRQYAASLPFMRRGVANDIYPCTLPADFAFPARVVDIASEYHWSFPDNLAGKYCITVQVMELKPILPISVSNIDWLRRWPLWPNLLFEIGVTEIEILEYREYLLRQSSAVTAAAPLIPQAVPAWAARLSALQSCRLRVVTVPEVRSPKIPASPVISAQSLIDSLSRVQRKIGSGMLVTSTVSLKIGFDFVDPDQTAPMETQDDSDIDSDSDSATHLYYGKTERTNRGWLCRAVDYGIQDEDDNYLVNDRFDLHAAAQRLEPPHAGGAVVINDTTLTPLDLAPLTVLTALEFAAEHALPLIPLDLVQVIKFTRSPDADIDSAIILRYAGRVPLTPPPLPTAALFPFHVIQLTVTDFEDVLEARMQASESELDIYEERQTRNKSRKKTRTQRRRKAKKHKAPADAATCFLTAQMPAYKRVFPGNNELGDVFGCDQLKLTVTLTDDLALRLQEANEESYSRAEASIVELPEDMVTSAKTPMAMLPIPDFLRERMALSIAALCKQRATVSPWTSAAALITDPGQIEGYMEEIPDPVHICLILRRLLSGWYTRLGMIDCDLATLAENPVTFSGDEDLAAVARVLQRDILKDLEIIIRTKR</sequence>
<keyword evidence="1 4" id="KW-0853">WD repeat</keyword>
<feature type="region of interest" description="Disordered" evidence="5">
    <location>
        <begin position="668"/>
        <end position="759"/>
    </location>
</feature>
<dbReference type="SUPFAM" id="SSF50978">
    <property type="entry name" value="WD40 repeat-like"/>
    <property type="match status" value="1"/>
</dbReference>
<feature type="compositionally biased region" description="Acidic residues" evidence="5">
    <location>
        <begin position="724"/>
        <end position="734"/>
    </location>
</feature>
<dbReference type="SUPFAM" id="SSF47370">
    <property type="entry name" value="Bromodomain"/>
    <property type="match status" value="1"/>
</dbReference>
<evidence type="ECO:0000313" key="7">
    <source>
        <dbReference type="Proteomes" id="UP000717585"/>
    </source>
</evidence>
<protein>
    <submittedName>
        <fullName evidence="6">WD domain G-beta repeat</fullName>
    </submittedName>
</protein>
<evidence type="ECO:0000256" key="2">
    <source>
        <dbReference type="ARBA" id="ARBA00022737"/>
    </source>
</evidence>
<comment type="caution">
    <text evidence="6">The sequence shown here is derived from an EMBL/GenBank/DDBJ whole genome shotgun (WGS) entry which is preliminary data.</text>
</comment>
<dbReference type="PANTHER" id="PTHR16266:SF17">
    <property type="entry name" value="BRWD3"/>
    <property type="match status" value="1"/>
</dbReference>
<keyword evidence="7" id="KW-1185">Reference proteome</keyword>
<feature type="repeat" description="WD" evidence="4">
    <location>
        <begin position="149"/>
        <end position="190"/>
    </location>
</feature>
<dbReference type="GO" id="GO:0007010">
    <property type="term" value="P:cytoskeleton organization"/>
    <property type="evidence" value="ECO:0007669"/>
    <property type="project" value="TreeGrafter"/>
</dbReference>
<feature type="compositionally biased region" description="Basic residues" evidence="5">
    <location>
        <begin position="1209"/>
        <end position="1228"/>
    </location>
</feature>
<dbReference type="InterPro" id="IPR015943">
    <property type="entry name" value="WD40/YVTN_repeat-like_dom_sf"/>
</dbReference>
<feature type="region of interest" description="Disordered" evidence="5">
    <location>
        <begin position="1202"/>
        <end position="1228"/>
    </location>
</feature>
<keyword evidence="3" id="KW-0103">Bromodomain</keyword>
<evidence type="ECO:0000256" key="4">
    <source>
        <dbReference type="PROSITE-ProRule" id="PRU00221"/>
    </source>
</evidence>
<dbReference type="Pfam" id="PF00400">
    <property type="entry name" value="WD40"/>
    <property type="match status" value="1"/>
</dbReference>
<dbReference type="GO" id="GO:0008360">
    <property type="term" value="P:regulation of cell shape"/>
    <property type="evidence" value="ECO:0007669"/>
    <property type="project" value="TreeGrafter"/>
</dbReference>
<dbReference type="PROSITE" id="PS50294">
    <property type="entry name" value="WD_REPEATS_REGION"/>
    <property type="match status" value="1"/>
</dbReference>
<dbReference type="PROSITE" id="PS50082">
    <property type="entry name" value="WD_REPEATS_2"/>
    <property type="match status" value="1"/>
</dbReference>
<feature type="compositionally biased region" description="Pro residues" evidence="5">
    <location>
        <begin position="746"/>
        <end position="756"/>
    </location>
</feature>
<feature type="compositionally biased region" description="Acidic residues" evidence="5">
    <location>
        <begin position="688"/>
        <end position="697"/>
    </location>
</feature>
<dbReference type="GO" id="GO:0006357">
    <property type="term" value="P:regulation of transcription by RNA polymerase II"/>
    <property type="evidence" value="ECO:0007669"/>
    <property type="project" value="TreeGrafter"/>
</dbReference>
<dbReference type="Proteomes" id="UP000717585">
    <property type="component" value="Unassembled WGS sequence"/>
</dbReference>
<dbReference type="Gene3D" id="2.130.10.10">
    <property type="entry name" value="YVTN repeat-like/Quinoprotein amine dehydrogenase"/>
    <property type="match status" value="2"/>
</dbReference>
<dbReference type="InterPro" id="IPR036427">
    <property type="entry name" value="Bromodomain-like_sf"/>
</dbReference>
<dbReference type="GO" id="GO:0005634">
    <property type="term" value="C:nucleus"/>
    <property type="evidence" value="ECO:0007669"/>
    <property type="project" value="TreeGrafter"/>
</dbReference>
<dbReference type="PROSITE" id="PS00678">
    <property type="entry name" value="WD_REPEATS_1"/>
    <property type="match status" value="1"/>
</dbReference>
<dbReference type="EMBL" id="JAHDYR010000025">
    <property type="protein sequence ID" value="KAG9393462.1"/>
    <property type="molecule type" value="Genomic_DNA"/>
</dbReference>
<gene>
    <name evidence="6" type="ORF">J8273_3601</name>
</gene>
<name>A0A8J6BAR3_9EUKA</name>
<dbReference type="SMART" id="SM00320">
    <property type="entry name" value="WD40"/>
    <property type="match status" value="3"/>
</dbReference>
<proteinExistence type="predicted"/>
<evidence type="ECO:0000256" key="5">
    <source>
        <dbReference type="SAM" id="MobiDB-lite"/>
    </source>
</evidence>
<dbReference type="PANTHER" id="PTHR16266">
    <property type="entry name" value="WD REPEAT DOMAIN 9"/>
    <property type="match status" value="1"/>
</dbReference>
<evidence type="ECO:0000313" key="6">
    <source>
        <dbReference type="EMBL" id="KAG9393462.1"/>
    </source>
</evidence>
<dbReference type="InterPro" id="IPR019775">
    <property type="entry name" value="WD40_repeat_CS"/>
</dbReference>
<keyword evidence="2" id="KW-0677">Repeat</keyword>
<organism evidence="6 7">
    <name type="scientific">Carpediemonas membranifera</name>
    <dbReference type="NCBI Taxonomy" id="201153"/>
    <lineage>
        <taxon>Eukaryota</taxon>
        <taxon>Metamonada</taxon>
        <taxon>Carpediemonas-like organisms</taxon>
        <taxon>Carpediemonas</taxon>
    </lineage>
</organism>
<evidence type="ECO:0000256" key="3">
    <source>
        <dbReference type="ARBA" id="ARBA00023117"/>
    </source>
</evidence>
<evidence type="ECO:0000256" key="1">
    <source>
        <dbReference type="ARBA" id="ARBA00022574"/>
    </source>
</evidence>
<accession>A0A8J6BAR3</accession>
<dbReference type="InterPro" id="IPR052060">
    <property type="entry name" value="Bromo_WD_repeat"/>
</dbReference>
<dbReference type="InterPro" id="IPR001680">
    <property type="entry name" value="WD40_rpt"/>
</dbReference>
<dbReference type="OrthoDB" id="10265743at2759"/>